<gene>
    <name evidence="1" type="ORF">QWY14_03775</name>
</gene>
<organism evidence="1 2">
    <name type="scientific">Planococcus shixiaomingii</name>
    <dbReference type="NCBI Taxonomy" id="3058393"/>
    <lineage>
        <taxon>Bacteria</taxon>
        <taxon>Bacillati</taxon>
        <taxon>Bacillota</taxon>
        <taxon>Bacilli</taxon>
        <taxon>Bacillales</taxon>
        <taxon>Caryophanaceae</taxon>
        <taxon>Planococcus</taxon>
    </lineage>
</organism>
<dbReference type="Gene3D" id="3.40.50.300">
    <property type="entry name" value="P-loop containing nucleotide triphosphate hydrolases"/>
    <property type="match status" value="1"/>
</dbReference>
<dbReference type="RefSeq" id="WP_301722792.1">
    <property type="nucleotide sequence ID" value="NZ_JAUJWV010000001.1"/>
</dbReference>
<dbReference type="Pfam" id="PF13671">
    <property type="entry name" value="AAA_33"/>
    <property type="match status" value="1"/>
</dbReference>
<protein>
    <submittedName>
        <fullName evidence="1">AAA family ATPase</fullName>
    </submittedName>
</protein>
<evidence type="ECO:0000313" key="2">
    <source>
        <dbReference type="Proteomes" id="UP001172055"/>
    </source>
</evidence>
<reference evidence="1 2" key="1">
    <citation type="submission" date="2023-06" db="EMBL/GenBank/DDBJ databases">
        <title>Novel species in genus Planococcus.</title>
        <authorList>
            <person name="Ning S."/>
        </authorList>
    </citation>
    <scope>NUCLEOTIDE SEQUENCE [LARGE SCALE GENOMIC DNA]</scope>
    <source>
        <strain evidence="1 2">N028</strain>
    </source>
</reference>
<dbReference type="SUPFAM" id="SSF52540">
    <property type="entry name" value="P-loop containing nucleoside triphosphate hydrolases"/>
    <property type="match status" value="1"/>
</dbReference>
<comment type="caution">
    <text evidence="1">The sequence shown here is derived from an EMBL/GenBank/DDBJ whole genome shotgun (WGS) entry which is preliminary data.</text>
</comment>
<keyword evidence="2" id="KW-1185">Reference proteome</keyword>
<accession>A0ABT8MZ35</accession>
<name>A0ABT8MZ35_9BACL</name>
<sequence length="186" mass="21399">MKRLAILTVGKTHSGKTTFAKALEKRMPNSVVIDQDNHAEILHTYYPSLLPKKGPNNIKYALTQTIVDYAVNDTSCHIILCNSNRNYNIRQNLLGYYHGKDFTSVVVYFDIPNHVLEERIQKSQRNTTILRTVSSFEEVFIHQNKESQENGRMAPTKEEADHLFVIRTDKDVEDVISKISEMLQMS</sequence>
<evidence type="ECO:0000313" key="1">
    <source>
        <dbReference type="EMBL" id="MDN7240891.1"/>
    </source>
</evidence>
<dbReference type="EMBL" id="JAUJWV010000001">
    <property type="protein sequence ID" value="MDN7240891.1"/>
    <property type="molecule type" value="Genomic_DNA"/>
</dbReference>
<proteinExistence type="predicted"/>
<dbReference type="InterPro" id="IPR027417">
    <property type="entry name" value="P-loop_NTPase"/>
</dbReference>
<dbReference type="Proteomes" id="UP001172055">
    <property type="component" value="Unassembled WGS sequence"/>
</dbReference>